<proteinExistence type="predicted"/>
<reference evidence="2 3" key="1">
    <citation type="journal article" date="2008" name="Nature">
        <title>The Trichoplax genome and the nature of placozoans.</title>
        <authorList>
            <person name="Srivastava M."/>
            <person name="Begovic E."/>
            <person name="Chapman J."/>
            <person name="Putnam N.H."/>
            <person name="Hellsten U."/>
            <person name="Kawashima T."/>
            <person name="Kuo A."/>
            <person name="Mitros T."/>
            <person name="Salamov A."/>
            <person name="Carpenter M.L."/>
            <person name="Signorovitch A.Y."/>
            <person name="Moreno M.A."/>
            <person name="Kamm K."/>
            <person name="Grimwood J."/>
            <person name="Schmutz J."/>
            <person name="Shapiro H."/>
            <person name="Grigoriev I.V."/>
            <person name="Buss L.W."/>
            <person name="Schierwater B."/>
            <person name="Dellaporta S.L."/>
            <person name="Rokhsar D.S."/>
        </authorList>
    </citation>
    <scope>NUCLEOTIDE SEQUENCE [LARGE SCALE GENOMIC DNA]</scope>
    <source>
        <strain evidence="2 3">Grell-BS-1999</strain>
    </source>
</reference>
<gene>
    <name evidence="2" type="ORF">TRIADDRAFT_54734</name>
</gene>
<feature type="signal peptide" evidence="1">
    <location>
        <begin position="1"/>
        <end position="22"/>
    </location>
</feature>
<dbReference type="RefSeq" id="XP_002111103.1">
    <property type="nucleotide sequence ID" value="XM_002111067.1"/>
</dbReference>
<accession>B3RSU6</accession>
<keyword evidence="1" id="KW-0732">Signal</keyword>
<dbReference type="InParanoid" id="B3RSU6"/>
<evidence type="ECO:0008006" key="4">
    <source>
        <dbReference type="Google" id="ProtNLM"/>
    </source>
</evidence>
<sequence length="327" mass="35250">MLKFLLTTLAILLAIKANIGEALKDKEQLAMEAVEHIRQIRSSRPVVGLPSSVRSFCGTDYNSPTYYVDTVGATFSAVQLSFSLLQHTLSSNYTNALKTILCGGAFPKCSADSSTATNGNFQSACSALNSCGSNFPNLGPQSFLQYCNESGKTFSLRTCSKFKAGTFSSQYCEALPANITFPYYYSVENLAARAVAISALQTAFSNAAVTSTCGTKWTNIACVLIPSCSSDRTTVLSAVTKQQCQDAINCLPSSLQNSYRIIYNCSAYPDSNSTTVCTPSGEAYRSAGITVPTCTLLTDCYMDICKDHKLEFDSKVLRGELITKTVF</sequence>
<keyword evidence="3" id="KW-1185">Reference proteome</keyword>
<name>B3RSU6_TRIAD</name>
<feature type="chain" id="PRO_5002798257" description="FZ domain-containing protein" evidence="1">
    <location>
        <begin position="23"/>
        <end position="327"/>
    </location>
</feature>
<organism evidence="2 3">
    <name type="scientific">Trichoplax adhaerens</name>
    <name type="common">Trichoplax reptans</name>
    <dbReference type="NCBI Taxonomy" id="10228"/>
    <lineage>
        <taxon>Eukaryota</taxon>
        <taxon>Metazoa</taxon>
        <taxon>Placozoa</taxon>
        <taxon>Uniplacotomia</taxon>
        <taxon>Trichoplacea</taxon>
        <taxon>Trichoplacidae</taxon>
        <taxon>Trichoplax</taxon>
    </lineage>
</organism>
<dbReference type="EMBL" id="DS985243">
    <property type="protein sequence ID" value="EDV27107.1"/>
    <property type="molecule type" value="Genomic_DNA"/>
</dbReference>
<dbReference type="GeneID" id="6752316"/>
<protein>
    <recommendedName>
        <fullName evidence="4">FZ domain-containing protein</fullName>
    </recommendedName>
</protein>
<evidence type="ECO:0000256" key="1">
    <source>
        <dbReference type="SAM" id="SignalP"/>
    </source>
</evidence>
<evidence type="ECO:0000313" key="2">
    <source>
        <dbReference type="EMBL" id="EDV27107.1"/>
    </source>
</evidence>
<evidence type="ECO:0000313" key="3">
    <source>
        <dbReference type="Proteomes" id="UP000009022"/>
    </source>
</evidence>
<dbReference type="CTD" id="6752316"/>
<dbReference type="KEGG" id="tad:TRIADDRAFT_54734"/>
<dbReference type="HOGENOM" id="CLU_067673_0_0_1"/>
<dbReference type="AlphaFoldDB" id="B3RSU6"/>
<dbReference type="PhylomeDB" id="B3RSU6"/>
<dbReference type="Proteomes" id="UP000009022">
    <property type="component" value="Unassembled WGS sequence"/>
</dbReference>